<evidence type="ECO:0000313" key="1">
    <source>
        <dbReference type="EMBL" id="BBH22990.1"/>
    </source>
</evidence>
<dbReference type="EMBL" id="AP019308">
    <property type="protein sequence ID" value="BBH22990.1"/>
    <property type="molecule type" value="Genomic_DNA"/>
</dbReference>
<dbReference type="Proteomes" id="UP000275368">
    <property type="component" value="Chromosome"/>
</dbReference>
<reference evidence="1 2" key="1">
    <citation type="submission" date="2018-11" db="EMBL/GenBank/DDBJ databases">
        <title>Complete genome sequence of Paenibacillus baekrokdamisoli strain KCTC 33723.</title>
        <authorList>
            <person name="Kang S.W."/>
            <person name="Lee K.C."/>
            <person name="Kim K.K."/>
            <person name="Kim J.S."/>
            <person name="Kim D.S."/>
            <person name="Ko S.H."/>
            <person name="Yang S.H."/>
            <person name="Lee J.S."/>
        </authorList>
    </citation>
    <scope>NUCLEOTIDE SEQUENCE [LARGE SCALE GENOMIC DNA]</scope>
    <source>
        <strain evidence="1 2">KCTC 33723</strain>
    </source>
</reference>
<dbReference type="SMART" id="SM00014">
    <property type="entry name" value="acidPPc"/>
    <property type="match status" value="1"/>
</dbReference>
<name>A0A3G9IVX7_9BACL</name>
<gene>
    <name evidence="1" type="ORF">Back11_43350</name>
</gene>
<dbReference type="Gene3D" id="1.20.144.10">
    <property type="entry name" value="Phosphatidic acid phosphatase type 2/haloperoxidase"/>
    <property type="match status" value="1"/>
</dbReference>
<dbReference type="SUPFAM" id="SSF48317">
    <property type="entry name" value="Acid phosphatase/Vanadium-dependent haloperoxidase"/>
    <property type="match status" value="1"/>
</dbReference>
<dbReference type="AlphaFoldDB" id="A0A3G9IVX7"/>
<accession>A0A3G9IVX7</accession>
<dbReference type="PANTHER" id="PTHR14969:SF13">
    <property type="entry name" value="AT30094P"/>
    <property type="match status" value="1"/>
</dbReference>
<evidence type="ECO:0000313" key="2">
    <source>
        <dbReference type="Proteomes" id="UP000275368"/>
    </source>
</evidence>
<dbReference type="RefSeq" id="WP_164522923.1">
    <property type="nucleotide sequence ID" value="NZ_AP019308.1"/>
</dbReference>
<proteinExistence type="predicted"/>
<organism evidence="1 2">
    <name type="scientific">Paenibacillus baekrokdamisoli</name>
    <dbReference type="NCBI Taxonomy" id="1712516"/>
    <lineage>
        <taxon>Bacteria</taxon>
        <taxon>Bacillati</taxon>
        <taxon>Bacillota</taxon>
        <taxon>Bacilli</taxon>
        <taxon>Bacillales</taxon>
        <taxon>Paenibacillaceae</taxon>
        <taxon>Paenibacillus</taxon>
    </lineage>
</organism>
<dbReference type="InterPro" id="IPR036938">
    <property type="entry name" value="PAP2/HPO_sf"/>
</dbReference>
<sequence>MFNSLDNSFIEWLNHHSFMSPFINKIIHVIADRDEFKGLIFMLFFWSLWFYSSKNKTNQKILLGTLLACFVSLLISRSITELIENRPRPMINPVLGFQTPIGLTSEILPKMSSFPSDHAALYFGLSIGFALISKRIGGLLFAYTSLFIVLPRFYLGYHYPSDIITGLLIGFICIYAIIKNKYLQPTLDRIVQWETIKPAIFYPCLFLTTYEFSTMFDNIRHFASLLLHHGF</sequence>
<protein>
    <submittedName>
        <fullName evidence="1">Uncharacterized protein</fullName>
    </submittedName>
</protein>
<keyword evidence="2" id="KW-1185">Reference proteome</keyword>
<dbReference type="KEGG" id="pbk:Back11_43350"/>
<dbReference type="InterPro" id="IPR000326">
    <property type="entry name" value="PAP2/HPO"/>
</dbReference>
<dbReference type="Pfam" id="PF01569">
    <property type="entry name" value="PAP2"/>
    <property type="match status" value="1"/>
</dbReference>
<dbReference type="PANTHER" id="PTHR14969">
    <property type="entry name" value="SPHINGOSINE-1-PHOSPHATE PHOSPHOHYDROLASE"/>
    <property type="match status" value="1"/>
</dbReference>